<dbReference type="STRING" id="421058.SAMN05421866_3748"/>
<accession>A0A1M5VW38</accession>
<evidence type="ECO:0000256" key="3">
    <source>
        <dbReference type="ARBA" id="ARBA00023163"/>
    </source>
</evidence>
<dbReference type="InterPro" id="IPR050204">
    <property type="entry name" value="AraC_XylS_family_regulators"/>
</dbReference>
<organism evidence="5 6">
    <name type="scientific">Chryseobacterium oranimense</name>
    <dbReference type="NCBI Taxonomy" id="421058"/>
    <lineage>
        <taxon>Bacteria</taxon>
        <taxon>Pseudomonadati</taxon>
        <taxon>Bacteroidota</taxon>
        <taxon>Flavobacteriia</taxon>
        <taxon>Flavobacteriales</taxon>
        <taxon>Weeksellaceae</taxon>
        <taxon>Chryseobacterium group</taxon>
        <taxon>Chryseobacterium</taxon>
    </lineage>
</organism>
<keyword evidence="3" id="KW-0804">Transcription</keyword>
<dbReference type="eggNOG" id="COG2207">
    <property type="taxonomic scope" value="Bacteria"/>
</dbReference>
<dbReference type="Proteomes" id="UP000184047">
    <property type="component" value="Unassembled WGS sequence"/>
</dbReference>
<proteinExistence type="predicted"/>
<keyword evidence="2" id="KW-0238">DNA-binding</keyword>
<protein>
    <submittedName>
        <fullName evidence="5">Transcriptional regulator, AraC family</fullName>
    </submittedName>
</protein>
<evidence type="ECO:0000313" key="6">
    <source>
        <dbReference type="Proteomes" id="UP000184047"/>
    </source>
</evidence>
<dbReference type="Gene3D" id="1.10.10.60">
    <property type="entry name" value="Homeodomain-like"/>
    <property type="match status" value="1"/>
</dbReference>
<dbReference type="AlphaFoldDB" id="A0A1M5VW38"/>
<name>A0A1M5VW38_9FLAO</name>
<dbReference type="InterPro" id="IPR046532">
    <property type="entry name" value="DUF6597"/>
</dbReference>
<dbReference type="PROSITE" id="PS01124">
    <property type="entry name" value="HTH_ARAC_FAMILY_2"/>
    <property type="match status" value="1"/>
</dbReference>
<reference evidence="6" key="1">
    <citation type="submission" date="2016-11" db="EMBL/GenBank/DDBJ databases">
        <authorList>
            <person name="Varghese N."/>
            <person name="Submissions S."/>
        </authorList>
    </citation>
    <scope>NUCLEOTIDE SEQUENCE [LARGE SCALE GENOMIC DNA]</scope>
    <source>
        <strain evidence="6">DSM 19055</strain>
    </source>
</reference>
<dbReference type="SMART" id="SM00342">
    <property type="entry name" value="HTH_ARAC"/>
    <property type="match status" value="1"/>
</dbReference>
<dbReference type="OrthoDB" id="323290at2"/>
<dbReference type="Pfam" id="PF20240">
    <property type="entry name" value="DUF6597"/>
    <property type="match status" value="1"/>
</dbReference>
<dbReference type="InterPro" id="IPR009057">
    <property type="entry name" value="Homeodomain-like_sf"/>
</dbReference>
<evidence type="ECO:0000259" key="4">
    <source>
        <dbReference type="PROSITE" id="PS01124"/>
    </source>
</evidence>
<gene>
    <name evidence="5" type="ORF">SAMN05421866_3748</name>
</gene>
<evidence type="ECO:0000313" key="5">
    <source>
        <dbReference type="EMBL" id="SHH79214.1"/>
    </source>
</evidence>
<dbReference type="GO" id="GO:0043565">
    <property type="term" value="F:sequence-specific DNA binding"/>
    <property type="evidence" value="ECO:0007669"/>
    <property type="project" value="InterPro"/>
</dbReference>
<keyword evidence="1" id="KW-0805">Transcription regulation</keyword>
<sequence>MEIIEYKPIKALEPFIKAIKIIESHEEIQNRVLPGSSIAMAFCFSGQNSYTVNSERIILPKAIISGLRKSVRLINYSPNTSTLIVMFKESGASAFFKEPLYGLFEKSILLDDILDPDEVRNTEEMLCEAKNNFQRVKIVEKFLLKRLINPNPDSMIANAVAKIQQARGDIKINELAEMLHISNDAFEKRFRKSIGSSPKQFASIIRMSAAIPLKTDGRLLDTAFDAGFYDQAHFNKDFKLFTGQTPTEFYKSASYW</sequence>
<dbReference type="PANTHER" id="PTHR46796">
    <property type="entry name" value="HTH-TYPE TRANSCRIPTIONAL ACTIVATOR RHAS-RELATED"/>
    <property type="match status" value="1"/>
</dbReference>
<dbReference type="RefSeq" id="WP_073065793.1">
    <property type="nucleotide sequence ID" value="NZ_FQWT01000007.1"/>
</dbReference>
<dbReference type="InterPro" id="IPR018060">
    <property type="entry name" value="HTH_AraC"/>
</dbReference>
<dbReference type="SUPFAM" id="SSF46689">
    <property type="entry name" value="Homeodomain-like"/>
    <property type="match status" value="1"/>
</dbReference>
<feature type="domain" description="HTH araC/xylS-type" evidence="4">
    <location>
        <begin position="153"/>
        <end position="252"/>
    </location>
</feature>
<dbReference type="Pfam" id="PF12833">
    <property type="entry name" value="HTH_18"/>
    <property type="match status" value="1"/>
</dbReference>
<dbReference type="PANTHER" id="PTHR46796:SF13">
    <property type="entry name" value="HTH-TYPE TRANSCRIPTIONAL ACTIVATOR RHAS"/>
    <property type="match status" value="1"/>
</dbReference>
<evidence type="ECO:0000256" key="2">
    <source>
        <dbReference type="ARBA" id="ARBA00023125"/>
    </source>
</evidence>
<evidence type="ECO:0000256" key="1">
    <source>
        <dbReference type="ARBA" id="ARBA00023015"/>
    </source>
</evidence>
<dbReference type="GO" id="GO:0003700">
    <property type="term" value="F:DNA-binding transcription factor activity"/>
    <property type="evidence" value="ECO:0007669"/>
    <property type="project" value="InterPro"/>
</dbReference>
<dbReference type="EMBL" id="FQWT01000007">
    <property type="protein sequence ID" value="SHH79214.1"/>
    <property type="molecule type" value="Genomic_DNA"/>
</dbReference>
<keyword evidence="6" id="KW-1185">Reference proteome</keyword>